<dbReference type="PANTHER" id="PTHR33154:SF18">
    <property type="entry name" value="ARSENICAL RESISTANCE OPERON REPRESSOR"/>
    <property type="match status" value="1"/>
</dbReference>
<dbReference type="Proteomes" id="UP001139289">
    <property type="component" value="Unassembled WGS sequence"/>
</dbReference>
<dbReference type="EMBL" id="JAGTTM010000005">
    <property type="protein sequence ID" value="MCC2030290.1"/>
    <property type="molecule type" value="Genomic_DNA"/>
</dbReference>
<comment type="caution">
    <text evidence="5">The sequence shown here is derived from an EMBL/GenBank/DDBJ whole genome shotgun (WGS) entry which is preliminary data.</text>
</comment>
<keyword evidence="3" id="KW-0804">Transcription</keyword>
<keyword evidence="6" id="KW-1185">Reference proteome</keyword>
<dbReference type="InterPro" id="IPR036388">
    <property type="entry name" value="WH-like_DNA-bd_sf"/>
</dbReference>
<sequence>MSSQPGAKPRVGAALDRGAAEELARTLRAVADPTRLQILSIILGSVDERATVGQLADSLGLRQPTVTHHVRILLDDEFLTRQQDGKLGWLSVSPSRRSAVEDFLR</sequence>
<dbReference type="NCBIfam" id="NF033788">
    <property type="entry name" value="HTH_metalloreg"/>
    <property type="match status" value="1"/>
</dbReference>
<dbReference type="CDD" id="cd00090">
    <property type="entry name" value="HTH_ARSR"/>
    <property type="match status" value="1"/>
</dbReference>
<accession>A0A9X1LRK3</accession>
<dbReference type="InterPro" id="IPR051081">
    <property type="entry name" value="HTH_MetalResp_TranReg"/>
</dbReference>
<organism evidence="5 6">
    <name type="scientific">Microbacterium tenebrionis</name>
    <dbReference type="NCBI Taxonomy" id="2830665"/>
    <lineage>
        <taxon>Bacteria</taxon>
        <taxon>Bacillati</taxon>
        <taxon>Actinomycetota</taxon>
        <taxon>Actinomycetes</taxon>
        <taxon>Micrococcales</taxon>
        <taxon>Microbacteriaceae</taxon>
        <taxon>Microbacterium</taxon>
    </lineage>
</organism>
<feature type="domain" description="HTH arsR-type" evidence="4">
    <location>
        <begin position="15"/>
        <end position="105"/>
    </location>
</feature>
<dbReference type="InterPro" id="IPR036390">
    <property type="entry name" value="WH_DNA-bd_sf"/>
</dbReference>
<evidence type="ECO:0000313" key="6">
    <source>
        <dbReference type="Proteomes" id="UP001139289"/>
    </source>
</evidence>
<dbReference type="SMART" id="SM00418">
    <property type="entry name" value="HTH_ARSR"/>
    <property type="match status" value="1"/>
</dbReference>
<dbReference type="SUPFAM" id="SSF46785">
    <property type="entry name" value="Winged helix' DNA-binding domain"/>
    <property type="match status" value="1"/>
</dbReference>
<dbReference type="InterPro" id="IPR011991">
    <property type="entry name" value="ArsR-like_HTH"/>
</dbReference>
<keyword evidence="2" id="KW-0238">DNA-binding</keyword>
<gene>
    <name evidence="5" type="ORF">KEC56_12325</name>
</gene>
<dbReference type="InterPro" id="IPR001845">
    <property type="entry name" value="HTH_ArsR_DNA-bd_dom"/>
</dbReference>
<keyword evidence="1" id="KW-0805">Transcription regulation</keyword>
<protein>
    <submittedName>
        <fullName evidence="5">Winged helix-turn-helix transcriptional regulator</fullName>
    </submittedName>
</protein>
<dbReference type="Gene3D" id="1.10.10.10">
    <property type="entry name" value="Winged helix-like DNA-binding domain superfamily/Winged helix DNA-binding domain"/>
    <property type="match status" value="1"/>
</dbReference>
<reference evidence="5" key="1">
    <citation type="submission" date="2021-04" db="EMBL/GenBank/DDBJ databases">
        <title>Microbacterium tenobrionis sp. nov. and Microbacterium allomyrinae sp. nov., isolated from larvae of Tenobrio molitor and Allomyrina dichotoma, respectively.</title>
        <authorList>
            <person name="Lee S.D."/>
        </authorList>
    </citation>
    <scope>NUCLEOTIDE SEQUENCE</scope>
    <source>
        <strain evidence="5">YMB-B2</strain>
    </source>
</reference>
<dbReference type="RefSeq" id="WP_175986986.1">
    <property type="nucleotide sequence ID" value="NZ_JAGTTM010000005.1"/>
</dbReference>
<dbReference type="Pfam" id="PF12840">
    <property type="entry name" value="HTH_20"/>
    <property type="match status" value="1"/>
</dbReference>
<name>A0A9X1LRK3_9MICO</name>
<evidence type="ECO:0000256" key="3">
    <source>
        <dbReference type="ARBA" id="ARBA00023163"/>
    </source>
</evidence>
<dbReference type="GO" id="GO:0003700">
    <property type="term" value="F:DNA-binding transcription factor activity"/>
    <property type="evidence" value="ECO:0007669"/>
    <property type="project" value="InterPro"/>
</dbReference>
<dbReference type="AlphaFoldDB" id="A0A9X1LRK3"/>
<evidence type="ECO:0000259" key="4">
    <source>
        <dbReference type="PROSITE" id="PS50987"/>
    </source>
</evidence>
<dbReference type="GO" id="GO:0003677">
    <property type="term" value="F:DNA binding"/>
    <property type="evidence" value="ECO:0007669"/>
    <property type="project" value="UniProtKB-KW"/>
</dbReference>
<dbReference type="PROSITE" id="PS50987">
    <property type="entry name" value="HTH_ARSR_2"/>
    <property type="match status" value="1"/>
</dbReference>
<evidence type="ECO:0000256" key="2">
    <source>
        <dbReference type="ARBA" id="ARBA00023125"/>
    </source>
</evidence>
<evidence type="ECO:0000256" key="1">
    <source>
        <dbReference type="ARBA" id="ARBA00023015"/>
    </source>
</evidence>
<dbReference type="PRINTS" id="PR00778">
    <property type="entry name" value="HTHARSR"/>
</dbReference>
<dbReference type="PANTHER" id="PTHR33154">
    <property type="entry name" value="TRANSCRIPTIONAL REGULATOR, ARSR FAMILY"/>
    <property type="match status" value="1"/>
</dbReference>
<proteinExistence type="predicted"/>
<evidence type="ECO:0000313" key="5">
    <source>
        <dbReference type="EMBL" id="MCC2030290.1"/>
    </source>
</evidence>